<reference evidence="1 2" key="1">
    <citation type="submission" date="2014-04" db="EMBL/GenBank/DDBJ databases">
        <authorList>
            <consortium name="DOE Joint Genome Institute"/>
            <person name="Kuo A."/>
            <person name="Kohler A."/>
            <person name="Costa M.D."/>
            <person name="Nagy L.G."/>
            <person name="Floudas D."/>
            <person name="Copeland A."/>
            <person name="Barry K.W."/>
            <person name="Cichocki N."/>
            <person name="Veneault-Fourrey C."/>
            <person name="LaButti K."/>
            <person name="Lindquist E.A."/>
            <person name="Lipzen A."/>
            <person name="Lundell T."/>
            <person name="Morin E."/>
            <person name="Murat C."/>
            <person name="Sun H."/>
            <person name="Tunlid A."/>
            <person name="Henrissat B."/>
            <person name="Grigoriev I.V."/>
            <person name="Hibbett D.S."/>
            <person name="Martin F."/>
            <person name="Nordberg H.P."/>
            <person name="Cantor M.N."/>
            <person name="Hua S.X."/>
        </authorList>
    </citation>
    <scope>NUCLEOTIDE SEQUENCE [LARGE SCALE GENOMIC DNA]</scope>
    <source>
        <strain evidence="1 2">441</strain>
    </source>
</reference>
<gene>
    <name evidence="1" type="ORF">PISMIDRAFT_196974</name>
</gene>
<accession>A0A0C9Z6X9</accession>
<reference evidence="2" key="2">
    <citation type="submission" date="2015-01" db="EMBL/GenBank/DDBJ databases">
        <title>Evolutionary Origins and Diversification of the Mycorrhizal Mutualists.</title>
        <authorList>
            <consortium name="DOE Joint Genome Institute"/>
            <consortium name="Mycorrhizal Genomics Consortium"/>
            <person name="Kohler A."/>
            <person name="Kuo A."/>
            <person name="Nagy L.G."/>
            <person name="Floudas D."/>
            <person name="Copeland A."/>
            <person name="Barry K.W."/>
            <person name="Cichocki N."/>
            <person name="Veneault-Fourrey C."/>
            <person name="LaButti K."/>
            <person name="Lindquist E.A."/>
            <person name="Lipzen A."/>
            <person name="Lundell T."/>
            <person name="Morin E."/>
            <person name="Murat C."/>
            <person name="Riley R."/>
            <person name="Ohm R."/>
            <person name="Sun H."/>
            <person name="Tunlid A."/>
            <person name="Henrissat B."/>
            <person name="Grigoriev I.V."/>
            <person name="Hibbett D.S."/>
            <person name="Martin F."/>
        </authorList>
    </citation>
    <scope>NUCLEOTIDE SEQUENCE [LARGE SCALE GENOMIC DNA]</scope>
    <source>
        <strain evidence="2">441</strain>
    </source>
</reference>
<proteinExistence type="predicted"/>
<organism evidence="1 2">
    <name type="scientific">Pisolithus microcarpus 441</name>
    <dbReference type="NCBI Taxonomy" id="765257"/>
    <lineage>
        <taxon>Eukaryota</taxon>
        <taxon>Fungi</taxon>
        <taxon>Dikarya</taxon>
        <taxon>Basidiomycota</taxon>
        <taxon>Agaricomycotina</taxon>
        <taxon>Agaricomycetes</taxon>
        <taxon>Agaricomycetidae</taxon>
        <taxon>Boletales</taxon>
        <taxon>Sclerodermatineae</taxon>
        <taxon>Pisolithaceae</taxon>
        <taxon>Pisolithus</taxon>
    </lineage>
</organism>
<name>A0A0C9Z6X9_9AGAM</name>
<keyword evidence="2" id="KW-1185">Reference proteome</keyword>
<sequence length="107" mass="12021">MCFWAPEFPSVVADSDQVSDSSRFCMESEVGQQYMHHPLSRLVGMNIRSHNDPLESWEVQIHSVGTEARLTRFSGSAGGLSLVPPRRRLSQYGYCSQCILPHHITVS</sequence>
<dbReference type="EMBL" id="KN833811">
    <property type="protein sequence ID" value="KIK18187.1"/>
    <property type="molecule type" value="Genomic_DNA"/>
</dbReference>
<evidence type="ECO:0000313" key="1">
    <source>
        <dbReference type="EMBL" id="KIK18187.1"/>
    </source>
</evidence>
<dbReference type="Proteomes" id="UP000054018">
    <property type="component" value="Unassembled WGS sequence"/>
</dbReference>
<protein>
    <submittedName>
        <fullName evidence="1">Uncharacterized protein</fullName>
    </submittedName>
</protein>
<dbReference type="HOGENOM" id="CLU_2211000_0_0_1"/>
<evidence type="ECO:0000313" key="2">
    <source>
        <dbReference type="Proteomes" id="UP000054018"/>
    </source>
</evidence>
<dbReference type="AlphaFoldDB" id="A0A0C9Z6X9"/>